<dbReference type="PANTHER" id="PTHR13420">
    <property type="entry name" value="UPF0235 PROTEIN C15ORF40"/>
    <property type="match status" value="1"/>
</dbReference>
<evidence type="ECO:0000313" key="5">
    <source>
        <dbReference type="Proteomes" id="UP000054735"/>
    </source>
</evidence>
<dbReference type="EMBL" id="UGNW01000001">
    <property type="protein sequence ID" value="STX30467.1"/>
    <property type="molecule type" value="Genomic_DNA"/>
</dbReference>
<dbReference type="HAMAP" id="MF_00634">
    <property type="entry name" value="UPF0235"/>
    <property type="match status" value="1"/>
</dbReference>
<dbReference type="PANTHER" id="PTHR13420:SF7">
    <property type="entry name" value="UPF0235 PROTEIN C15ORF40"/>
    <property type="match status" value="1"/>
</dbReference>
<reference evidence="4 6" key="2">
    <citation type="submission" date="2018-06" db="EMBL/GenBank/DDBJ databases">
        <authorList>
            <consortium name="Pathogen Informatics"/>
            <person name="Doyle S."/>
        </authorList>
    </citation>
    <scope>NUCLEOTIDE SEQUENCE [LARGE SCALE GENOMIC DNA]</scope>
    <source>
        <strain evidence="4 6">NCTC12437</strain>
    </source>
</reference>
<evidence type="ECO:0000313" key="6">
    <source>
        <dbReference type="Proteomes" id="UP000255066"/>
    </source>
</evidence>
<dbReference type="InterPro" id="IPR036591">
    <property type="entry name" value="YggU-like_sf"/>
</dbReference>
<dbReference type="STRING" id="28083.Lbir_0945"/>
<evidence type="ECO:0000256" key="1">
    <source>
        <dbReference type="ARBA" id="ARBA00010364"/>
    </source>
</evidence>
<dbReference type="AlphaFoldDB" id="A0A378I5I8"/>
<keyword evidence="5" id="KW-1185">Reference proteome</keyword>
<dbReference type="SUPFAM" id="SSF69786">
    <property type="entry name" value="YggU-like"/>
    <property type="match status" value="1"/>
</dbReference>
<reference evidence="3 5" key="1">
    <citation type="submission" date="2015-11" db="EMBL/GenBank/DDBJ databases">
        <title>Genomic analysis of 38 Legionella species identifies large and diverse effector repertoires.</title>
        <authorList>
            <person name="Burstein D."/>
            <person name="Amaro F."/>
            <person name="Zusman T."/>
            <person name="Lifshitz Z."/>
            <person name="Cohen O."/>
            <person name="Gilbert J.A."/>
            <person name="Pupko T."/>
            <person name="Shuman H.A."/>
            <person name="Segal G."/>
        </authorList>
    </citation>
    <scope>NUCLEOTIDE SEQUENCE [LARGE SCALE GENOMIC DNA]</scope>
    <source>
        <strain evidence="3 5">CDC#1407-AL-14</strain>
    </source>
</reference>
<evidence type="ECO:0000313" key="3">
    <source>
        <dbReference type="EMBL" id="KTC73889.1"/>
    </source>
</evidence>
<accession>A0A378I5I8</accession>
<dbReference type="Proteomes" id="UP000255066">
    <property type="component" value="Unassembled WGS sequence"/>
</dbReference>
<comment type="similarity">
    <text evidence="1 2">Belongs to the UPF0235 family.</text>
</comment>
<proteinExistence type="inferred from homology"/>
<dbReference type="SMART" id="SM01152">
    <property type="entry name" value="DUF167"/>
    <property type="match status" value="1"/>
</dbReference>
<evidence type="ECO:0000256" key="2">
    <source>
        <dbReference type="HAMAP-Rule" id="MF_00634"/>
    </source>
</evidence>
<dbReference type="GO" id="GO:0005737">
    <property type="term" value="C:cytoplasm"/>
    <property type="evidence" value="ECO:0007669"/>
    <property type="project" value="TreeGrafter"/>
</dbReference>
<dbReference type="RefSeq" id="WP_058523045.1">
    <property type="nucleotide sequence ID" value="NZ_CAAAHV010000024.1"/>
</dbReference>
<dbReference type="EMBL" id="LNXT01000012">
    <property type="protein sequence ID" value="KTC73889.1"/>
    <property type="molecule type" value="Genomic_DNA"/>
</dbReference>
<dbReference type="InterPro" id="IPR003746">
    <property type="entry name" value="DUF167"/>
</dbReference>
<dbReference type="OrthoDB" id="9800587at2"/>
<dbReference type="Pfam" id="PF02594">
    <property type="entry name" value="DUF167"/>
    <property type="match status" value="1"/>
</dbReference>
<dbReference type="Gene3D" id="3.30.1200.10">
    <property type="entry name" value="YggU-like"/>
    <property type="match status" value="1"/>
</dbReference>
<gene>
    <name evidence="4" type="primary">yggU</name>
    <name evidence="3" type="ORF">Lbir_0945</name>
    <name evidence="4" type="ORF">NCTC12437_00221</name>
</gene>
<dbReference type="NCBIfam" id="TIGR00251">
    <property type="entry name" value="DUF167 family protein"/>
    <property type="match status" value="1"/>
</dbReference>
<sequence length="102" mass="11185">MNDSWYKLEADQLILYLYIQPGAKKTEICGLHGQSLKIKLAAPPVDGKANKALIKFLAVKLGVALSAISLRAGEKSRTKTVGVQSANMETLLNHFKQLFSIE</sequence>
<name>A0A378I5I8_9GAMM</name>
<evidence type="ECO:0000313" key="4">
    <source>
        <dbReference type="EMBL" id="STX30467.1"/>
    </source>
</evidence>
<organism evidence="4 6">
    <name type="scientific">Legionella birminghamensis</name>
    <dbReference type="NCBI Taxonomy" id="28083"/>
    <lineage>
        <taxon>Bacteria</taxon>
        <taxon>Pseudomonadati</taxon>
        <taxon>Pseudomonadota</taxon>
        <taxon>Gammaproteobacteria</taxon>
        <taxon>Legionellales</taxon>
        <taxon>Legionellaceae</taxon>
        <taxon>Legionella</taxon>
    </lineage>
</organism>
<protein>
    <recommendedName>
        <fullName evidence="2">UPF0235 protein Lbir_0945</fullName>
    </recommendedName>
</protein>
<dbReference type="Proteomes" id="UP000054735">
    <property type="component" value="Unassembled WGS sequence"/>
</dbReference>